<dbReference type="AlphaFoldDB" id="A0A6C0IP58"/>
<reference evidence="2" key="1">
    <citation type="journal article" date="2020" name="Nature">
        <title>Giant virus diversity and host interactions through global metagenomics.</title>
        <authorList>
            <person name="Schulz F."/>
            <person name="Roux S."/>
            <person name="Paez-Espino D."/>
            <person name="Jungbluth S."/>
            <person name="Walsh D.A."/>
            <person name="Denef V.J."/>
            <person name="McMahon K.D."/>
            <person name="Konstantinidis K.T."/>
            <person name="Eloe-Fadrosh E.A."/>
            <person name="Kyrpides N.C."/>
            <person name="Woyke T."/>
        </authorList>
    </citation>
    <scope>NUCLEOTIDE SEQUENCE</scope>
    <source>
        <strain evidence="2">GVMAG-M-3300024258-28</strain>
    </source>
</reference>
<protein>
    <submittedName>
        <fullName evidence="2">Uncharacterized protein</fullName>
    </submittedName>
</protein>
<evidence type="ECO:0000313" key="2">
    <source>
        <dbReference type="EMBL" id="QHT94370.1"/>
    </source>
</evidence>
<sequence length="81" mass="9825">MVNNPLSPIPEEDNHCEEDCLQSHNELYKKNIHRFYTPEQGVYLYTHNMNWTGSAKYLAIYFFFILTVIVLFTLYYYRIIH</sequence>
<keyword evidence="1" id="KW-0472">Membrane</keyword>
<keyword evidence="1" id="KW-0812">Transmembrane</keyword>
<proteinExistence type="predicted"/>
<dbReference type="EMBL" id="MN740219">
    <property type="protein sequence ID" value="QHT94370.1"/>
    <property type="molecule type" value="Genomic_DNA"/>
</dbReference>
<name>A0A6C0IP58_9ZZZZ</name>
<accession>A0A6C0IP58</accession>
<evidence type="ECO:0000256" key="1">
    <source>
        <dbReference type="SAM" id="Phobius"/>
    </source>
</evidence>
<feature type="transmembrane region" description="Helical" evidence="1">
    <location>
        <begin position="58"/>
        <end position="77"/>
    </location>
</feature>
<keyword evidence="1" id="KW-1133">Transmembrane helix</keyword>
<organism evidence="2">
    <name type="scientific">viral metagenome</name>
    <dbReference type="NCBI Taxonomy" id="1070528"/>
    <lineage>
        <taxon>unclassified sequences</taxon>
        <taxon>metagenomes</taxon>
        <taxon>organismal metagenomes</taxon>
    </lineage>
</organism>